<reference evidence="2 3" key="1">
    <citation type="submission" date="2019-05" db="EMBL/GenBank/DDBJ databases">
        <title>Another draft genome of Portunus trituberculatus and its Hox gene families provides insights of decapod evolution.</title>
        <authorList>
            <person name="Jeong J.-H."/>
            <person name="Song I."/>
            <person name="Kim S."/>
            <person name="Choi T."/>
            <person name="Kim D."/>
            <person name="Ryu S."/>
            <person name="Kim W."/>
        </authorList>
    </citation>
    <scope>NUCLEOTIDE SEQUENCE [LARGE SCALE GENOMIC DNA]</scope>
    <source>
        <tissue evidence="2">Muscle</tissue>
    </source>
</reference>
<dbReference type="Proteomes" id="UP000324222">
    <property type="component" value="Unassembled WGS sequence"/>
</dbReference>
<dbReference type="EMBL" id="VSRR010001874">
    <property type="protein sequence ID" value="MPC28220.1"/>
    <property type="molecule type" value="Genomic_DNA"/>
</dbReference>
<sequence>MEVKDGLIDEAASKTSTLERDIKRLNKEVEHLRGSDNRVREVEKEKRELEQQIITERKTLNCLREDLVSEKVKTQQLTNQLDSLTADLSKLGLNANNLTAPNSDSDSDRYKALESMLEETLKRSVEVREEKIASLESRLSESVNRNKELRNQLLEVS</sequence>
<dbReference type="OrthoDB" id="10254988at2759"/>
<comment type="caution">
    <text evidence="2">The sequence shown here is derived from an EMBL/GenBank/DDBJ whole genome shotgun (WGS) entry which is preliminary data.</text>
</comment>
<protein>
    <submittedName>
        <fullName evidence="2">Girdin</fullName>
    </submittedName>
</protein>
<feature type="coiled-coil region" evidence="1">
    <location>
        <begin position="8"/>
        <end position="66"/>
    </location>
</feature>
<organism evidence="2 3">
    <name type="scientific">Portunus trituberculatus</name>
    <name type="common">Swimming crab</name>
    <name type="synonym">Neptunus trituberculatus</name>
    <dbReference type="NCBI Taxonomy" id="210409"/>
    <lineage>
        <taxon>Eukaryota</taxon>
        <taxon>Metazoa</taxon>
        <taxon>Ecdysozoa</taxon>
        <taxon>Arthropoda</taxon>
        <taxon>Crustacea</taxon>
        <taxon>Multicrustacea</taxon>
        <taxon>Malacostraca</taxon>
        <taxon>Eumalacostraca</taxon>
        <taxon>Eucarida</taxon>
        <taxon>Decapoda</taxon>
        <taxon>Pleocyemata</taxon>
        <taxon>Brachyura</taxon>
        <taxon>Eubrachyura</taxon>
        <taxon>Portunoidea</taxon>
        <taxon>Portunidae</taxon>
        <taxon>Portuninae</taxon>
        <taxon>Portunus</taxon>
    </lineage>
</organism>
<dbReference type="AlphaFoldDB" id="A0A5B7E2N0"/>
<keyword evidence="1" id="KW-0175">Coiled coil</keyword>
<gene>
    <name evidence="2" type="primary">CCDC88A</name>
    <name evidence="2" type="ORF">E2C01_021418</name>
</gene>
<accession>A0A5B7E2N0</accession>
<name>A0A5B7E2N0_PORTR</name>
<keyword evidence="3" id="KW-1185">Reference proteome</keyword>
<evidence type="ECO:0000256" key="1">
    <source>
        <dbReference type="SAM" id="Coils"/>
    </source>
</evidence>
<evidence type="ECO:0000313" key="2">
    <source>
        <dbReference type="EMBL" id="MPC28220.1"/>
    </source>
</evidence>
<proteinExistence type="predicted"/>
<evidence type="ECO:0000313" key="3">
    <source>
        <dbReference type="Proteomes" id="UP000324222"/>
    </source>
</evidence>
<feature type="coiled-coil region" evidence="1">
    <location>
        <begin position="110"/>
        <end position="152"/>
    </location>
</feature>